<accession>A0A3P6BTY2</accession>
<reference evidence="1" key="1">
    <citation type="submission" date="2018-11" db="EMBL/GenBank/DDBJ databases">
        <authorList>
            <consortium name="Genoscope - CEA"/>
            <person name="William W."/>
        </authorList>
    </citation>
    <scope>NUCLEOTIDE SEQUENCE</scope>
</reference>
<protein>
    <submittedName>
        <fullName evidence="1">Uncharacterized protein</fullName>
    </submittedName>
</protein>
<name>A0A3P6BTY2_BRAOL</name>
<proteinExistence type="predicted"/>
<evidence type="ECO:0000313" key="1">
    <source>
        <dbReference type="EMBL" id="VDD05848.1"/>
    </source>
</evidence>
<dbReference type="EMBL" id="LR031873">
    <property type="protein sequence ID" value="VDD05848.1"/>
    <property type="molecule type" value="Genomic_DNA"/>
</dbReference>
<dbReference type="AlphaFoldDB" id="A0A3P6BTY2"/>
<gene>
    <name evidence="1" type="ORF">BOLC4T22719H</name>
</gene>
<sequence length="73" mass="7522">MRCLESTCKGSMLGKGTVEEKMFPSLWIATPATNSIGGEGSIGSFSSSIPSGGVLLAYVVSVKSKPRGLDRGV</sequence>
<organism evidence="1">
    <name type="scientific">Brassica oleracea</name>
    <name type="common">Wild cabbage</name>
    <dbReference type="NCBI Taxonomy" id="3712"/>
    <lineage>
        <taxon>Eukaryota</taxon>
        <taxon>Viridiplantae</taxon>
        <taxon>Streptophyta</taxon>
        <taxon>Embryophyta</taxon>
        <taxon>Tracheophyta</taxon>
        <taxon>Spermatophyta</taxon>
        <taxon>Magnoliopsida</taxon>
        <taxon>eudicotyledons</taxon>
        <taxon>Gunneridae</taxon>
        <taxon>Pentapetalae</taxon>
        <taxon>rosids</taxon>
        <taxon>malvids</taxon>
        <taxon>Brassicales</taxon>
        <taxon>Brassicaceae</taxon>
        <taxon>Brassiceae</taxon>
        <taxon>Brassica</taxon>
    </lineage>
</organism>